<dbReference type="InterPro" id="IPR004089">
    <property type="entry name" value="MCPsignal_dom"/>
</dbReference>
<dbReference type="SMART" id="SM00304">
    <property type="entry name" value="HAMP"/>
    <property type="match status" value="1"/>
</dbReference>
<dbReference type="Proteomes" id="UP000481037">
    <property type="component" value="Unassembled WGS sequence"/>
</dbReference>
<dbReference type="InterPro" id="IPR051310">
    <property type="entry name" value="MCP_chemotaxis"/>
</dbReference>
<evidence type="ECO:0000256" key="5">
    <source>
        <dbReference type="SAM" id="Phobius"/>
    </source>
</evidence>
<accession>A0A6L5QBY9</accession>
<keyword evidence="2" id="KW-0488">Methylation</keyword>
<name>A0A6L5QBY9_9BURK</name>
<evidence type="ECO:0000259" key="6">
    <source>
        <dbReference type="PROSITE" id="PS50111"/>
    </source>
</evidence>
<gene>
    <name evidence="8" type="ORF">GJ697_05540</name>
</gene>
<feature type="transmembrane region" description="Helical" evidence="5">
    <location>
        <begin position="12"/>
        <end position="31"/>
    </location>
</feature>
<dbReference type="InterPro" id="IPR003660">
    <property type="entry name" value="HAMP_dom"/>
</dbReference>
<dbReference type="EMBL" id="WKJM01000003">
    <property type="protein sequence ID" value="MRX07294.1"/>
    <property type="molecule type" value="Genomic_DNA"/>
</dbReference>
<evidence type="ECO:0000259" key="7">
    <source>
        <dbReference type="PROSITE" id="PS50885"/>
    </source>
</evidence>
<keyword evidence="4" id="KW-0807">Transducer</keyword>
<feature type="domain" description="Methyl-accepting transducer" evidence="6">
    <location>
        <begin position="277"/>
        <end position="506"/>
    </location>
</feature>
<reference evidence="8 9" key="1">
    <citation type="submission" date="2019-11" db="EMBL/GenBank/DDBJ databases">
        <title>Novel species isolated from a subtropical stream in China.</title>
        <authorList>
            <person name="Lu H."/>
        </authorList>
    </citation>
    <scope>NUCLEOTIDE SEQUENCE [LARGE SCALE GENOMIC DNA]</scope>
    <source>
        <strain evidence="8 9">FT25W</strain>
    </source>
</reference>
<keyword evidence="9" id="KW-1185">Reference proteome</keyword>
<evidence type="ECO:0000256" key="3">
    <source>
        <dbReference type="ARBA" id="ARBA00029447"/>
    </source>
</evidence>
<evidence type="ECO:0000313" key="8">
    <source>
        <dbReference type="EMBL" id="MRX07294.1"/>
    </source>
</evidence>
<keyword evidence="5" id="KW-1133">Transmembrane helix</keyword>
<evidence type="ECO:0000256" key="2">
    <source>
        <dbReference type="ARBA" id="ARBA00022481"/>
    </source>
</evidence>
<evidence type="ECO:0000313" key="9">
    <source>
        <dbReference type="Proteomes" id="UP000481037"/>
    </source>
</evidence>
<evidence type="ECO:0000256" key="1">
    <source>
        <dbReference type="ARBA" id="ARBA00004370"/>
    </source>
</evidence>
<dbReference type="SMART" id="SM00283">
    <property type="entry name" value="MA"/>
    <property type="match status" value="1"/>
</dbReference>
<keyword evidence="5" id="KW-0812">Transmembrane</keyword>
<dbReference type="AlphaFoldDB" id="A0A6L5QBY9"/>
<dbReference type="GO" id="GO:0004888">
    <property type="term" value="F:transmembrane signaling receptor activity"/>
    <property type="evidence" value="ECO:0007669"/>
    <property type="project" value="InterPro"/>
</dbReference>
<dbReference type="SUPFAM" id="SSF58104">
    <property type="entry name" value="Methyl-accepting chemotaxis protein (MCP) signaling domain"/>
    <property type="match status" value="1"/>
</dbReference>
<protein>
    <submittedName>
        <fullName evidence="8">HAMP domain-containing protein</fullName>
    </submittedName>
</protein>
<feature type="transmembrane region" description="Helical" evidence="5">
    <location>
        <begin position="197"/>
        <end position="219"/>
    </location>
</feature>
<evidence type="ECO:0000256" key="4">
    <source>
        <dbReference type="PROSITE-ProRule" id="PRU00284"/>
    </source>
</evidence>
<dbReference type="RefSeq" id="WP_154361969.1">
    <property type="nucleotide sequence ID" value="NZ_WKJM01000003.1"/>
</dbReference>
<dbReference type="Gene3D" id="1.10.287.950">
    <property type="entry name" value="Methyl-accepting chemotaxis protein"/>
    <property type="match status" value="1"/>
</dbReference>
<dbReference type="InterPro" id="IPR004090">
    <property type="entry name" value="Chemotax_Me-accpt_rcpt"/>
</dbReference>
<keyword evidence="5" id="KW-0472">Membrane</keyword>
<organism evidence="8 9">
    <name type="scientific">Duganella alba</name>
    <dbReference type="NCBI Taxonomy" id="2666081"/>
    <lineage>
        <taxon>Bacteria</taxon>
        <taxon>Pseudomonadati</taxon>
        <taxon>Pseudomonadota</taxon>
        <taxon>Betaproteobacteria</taxon>
        <taxon>Burkholderiales</taxon>
        <taxon>Oxalobacteraceae</taxon>
        <taxon>Telluria group</taxon>
        <taxon>Duganella</taxon>
    </lineage>
</organism>
<comment type="caution">
    <text evidence="8">The sequence shown here is derived from an EMBL/GenBank/DDBJ whole genome shotgun (WGS) entry which is preliminary data.</text>
</comment>
<comment type="subcellular location">
    <subcellularLocation>
        <location evidence="1">Membrane</location>
    </subcellularLocation>
</comment>
<proteinExistence type="inferred from homology"/>
<dbReference type="FunFam" id="1.10.287.950:FF:000001">
    <property type="entry name" value="Methyl-accepting chemotaxis sensory transducer"/>
    <property type="match status" value="1"/>
</dbReference>
<dbReference type="GO" id="GO:0007165">
    <property type="term" value="P:signal transduction"/>
    <property type="evidence" value="ECO:0007669"/>
    <property type="project" value="UniProtKB-KW"/>
</dbReference>
<dbReference type="CDD" id="cd11386">
    <property type="entry name" value="MCP_signal"/>
    <property type="match status" value="1"/>
</dbReference>
<dbReference type="GO" id="GO:0006935">
    <property type="term" value="P:chemotaxis"/>
    <property type="evidence" value="ECO:0007669"/>
    <property type="project" value="InterPro"/>
</dbReference>
<sequence length="542" mass="57197">MKLANLKIGVRLGLLGGFFFVALAIVALAGWRALESSNVRSAQALARSVALSQAIDTARSAQVEFKIQVQEWKNILVRGNDPAQLDKYSKAFVKGGDTTRGELQKLNGMLGKLGLATPLVDDAIATQNELVSRYMEALKKYDSANPDSAHVVDNLVKGMDREPTKKIDDIVAFIGKESVRLIAAIEAENSAAYRRTLITMGITLLVTVIVGCVTVTSLIRSITRPLDAAVSVAQTVAAGDLRSEVRVDSKDEIGDLLGALKTMQGNLSHIVGQVRHGTETIHGATVEIAAGNMDLSGRTEEQASSLEQTAAAMVELTTTVKQNNENAAEACRLADSASTVAARGGDAVAQMVHTMGEINDSSRKIVDIIGVIDGIAFQTNILALNAAVEAARAGEQGRGFAVVASEVRNLAQRSAAAAREIKELIGTSVGRVEEGSRLVGQAGETMNEVVHSVQRVTAIIGEISVASGEQRDGIEQISIAINQMDSVTQQNAALVEEAAAAADALQQQAASLSEAVSIFKLQEQSGMARLPSPRSRTLQLAG</sequence>
<dbReference type="PRINTS" id="PR00260">
    <property type="entry name" value="CHEMTRNSDUCR"/>
</dbReference>
<feature type="domain" description="HAMP" evidence="7">
    <location>
        <begin position="220"/>
        <end position="272"/>
    </location>
</feature>
<dbReference type="PROSITE" id="PS50111">
    <property type="entry name" value="CHEMOTAXIS_TRANSDUC_2"/>
    <property type="match status" value="1"/>
</dbReference>
<comment type="similarity">
    <text evidence="3">Belongs to the methyl-accepting chemotaxis (MCP) protein family.</text>
</comment>
<dbReference type="PANTHER" id="PTHR43531">
    <property type="entry name" value="PROTEIN ICFG"/>
    <property type="match status" value="1"/>
</dbReference>
<dbReference type="PROSITE" id="PS50885">
    <property type="entry name" value="HAMP"/>
    <property type="match status" value="1"/>
</dbReference>
<dbReference type="PANTHER" id="PTHR43531:SF14">
    <property type="entry name" value="METHYL-ACCEPTING CHEMOTAXIS PROTEIN I-RELATED"/>
    <property type="match status" value="1"/>
</dbReference>
<dbReference type="Pfam" id="PF00672">
    <property type="entry name" value="HAMP"/>
    <property type="match status" value="1"/>
</dbReference>
<dbReference type="GO" id="GO:0005886">
    <property type="term" value="C:plasma membrane"/>
    <property type="evidence" value="ECO:0007669"/>
    <property type="project" value="TreeGrafter"/>
</dbReference>
<dbReference type="CDD" id="cd06225">
    <property type="entry name" value="HAMP"/>
    <property type="match status" value="1"/>
</dbReference>
<dbReference type="Pfam" id="PF00015">
    <property type="entry name" value="MCPsignal"/>
    <property type="match status" value="1"/>
</dbReference>